<dbReference type="EMBL" id="JADCKA010000014">
    <property type="protein sequence ID" value="MBE5036089.1"/>
    <property type="molecule type" value="Genomic_DNA"/>
</dbReference>
<dbReference type="NCBIfam" id="TIGR01093">
    <property type="entry name" value="aroD"/>
    <property type="match status" value="1"/>
</dbReference>
<keyword evidence="6" id="KW-1185">Reference proteome</keyword>
<evidence type="ECO:0000256" key="1">
    <source>
        <dbReference type="ARBA" id="ARBA00001864"/>
    </source>
</evidence>
<dbReference type="InterPro" id="IPR013785">
    <property type="entry name" value="Aldolase_TIM"/>
</dbReference>
<dbReference type="SUPFAM" id="SSF51569">
    <property type="entry name" value="Aldolase"/>
    <property type="match status" value="1"/>
</dbReference>
<evidence type="ECO:0000313" key="6">
    <source>
        <dbReference type="Proteomes" id="UP001516588"/>
    </source>
</evidence>
<dbReference type="EC" id="4.2.1.10" evidence="2"/>
<dbReference type="Pfam" id="PF01487">
    <property type="entry name" value="DHquinase_I"/>
    <property type="match status" value="1"/>
</dbReference>
<dbReference type="Proteomes" id="UP001516588">
    <property type="component" value="Unassembled WGS sequence"/>
</dbReference>
<comment type="caution">
    <text evidence="5">The sequence shown here is derived from an EMBL/GenBank/DDBJ whole genome shotgun (WGS) entry which is preliminary data.</text>
</comment>
<keyword evidence="4" id="KW-0704">Schiff base</keyword>
<proteinExistence type="predicted"/>
<dbReference type="InterPro" id="IPR050146">
    <property type="entry name" value="Type-I_3-dehydroquinase"/>
</dbReference>
<accession>A0ABR9QYY1</accession>
<comment type="catalytic activity">
    <reaction evidence="1">
        <text>3-dehydroquinate = 3-dehydroshikimate + H2O</text>
        <dbReference type="Rhea" id="RHEA:21096"/>
        <dbReference type="ChEBI" id="CHEBI:15377"/>
        <dbReference type="ChEBI" id="CHEBI:16630"/>
        <dbReference type="ChEBI" id="CHEBI:32364"/>
        <dbReference type="EC" id="4.2.1.10"/>
    </reaction>
</comment>
<protein>
    <recommendedName>
        <fullName evidence="2">3-dehydroquinate dehydratase</fullName>
        <ecNumber evidence="2">4.2.1.10</ecNumber>
    </recommendedName>
</protein>
<evidence type="ECO:0000256" key="2">
    <source>
        <dbReference type="ARBA" id="ARBA00012060"/>
    </source>
</evidence>
<evidence type="ECO:0000313" key="5">
    <source>
        <dbReference type="EMBL" id="MBE5036089.1"/>
    </source>
</evidence>
<evidence type="ECO:0000256" key="4">
    <source>
        <dbReference type="ARBA" id="ARBA00023270"/>
    </source>
</evidence>
<dbReference type="CDD" id="cd00502">
    <property type="entry name" value="DHQase_I"/>
    <property type="match status" value="1"/>
</dbReference>
<name>A0ABR9QYY1_9FIRM</name>
<keyword evidence="3 5" id="KW-0456">Lyase</keyword>
<dbReference type="RefSeq" id="WP_226385734.1">
    <property type="nucleotide sequence ID" value="NZ_JADCKA010000014.1"/>
</dbReference>
<dbReference type="Gene3D" id="3.20.20.70">
    <property type="entry name" value="Aldolase class I"/>
    <property type="match status" value="1"/>
</dbReference>
<dbReference type="PANTHER" id="PTHR43699:SF1">
    <property type="entry name" value="3-DEHYDROQUINATE DEHYDRATASE"/>
    <property type="match status" value="1"/>
</dbReference>
<organism evidence="5 6">
    <name type="scientific">Gallibacter intestinalis</name>
    <dbReference type="NCBI Taxonomy" id="2779356"/>
    <lineage>
        <taxon>Bacteria</taxon>
        <taxon>Bacillati</taxon>
        <taxon>Bacillota</taxon>
        <taxon>Clostridia</taxon>
        <taxon>Eubacteriales</taxon>
        <taxon>Eubacteriaceae</taxon>
        <taxon>Gallibacter</taxon>
    </lineage>
</organism>
<dbReference type="GO" id="GO:0003855">
    <property type="term" value="F:3-dehydroquinate dehydratase activity"/>
    <property type="evidence" value="ECO:0007669"/>
    <property type="project" value="UniProtKB-EC"/>
</dbReference>
<dbReference type="PANTHER" id="PTHR43699">
    <property type="entry name" value="3-DEHYDROQUINATE DEHYDRATASE"/>
    <property type="match status" value="1"/>
</dbReference>
<gene>
    <name evidence="5" type="primary">aroD</name>
    <name evidence="5" type="ORF">INF20_07370</name>
</gene>
<evidence type="ECO:0000256" key="3">
    <source>
        <dbReference type="ARBA" id="ARBA00023239"/>
    </source>
</evidence>
<dbReference type="InterPro" id="IPR001381">
    <property type="entry name" value="DHquinase_I"/>
</dbReference>
<sequence length="230" mass="25435">MKICIPIMATSLEESIIEARKTTEMKCDMLEWRMDCIEGKIRSDSFINAWNEIRKAAGNRPVIVTLRTKTQGGKKELSVSEYNAALRKIISEIKPAYIDIELAGSGSDANVRMLAVMAKKRGIGVIVSYHDLSFTEEARDIELLLCRMKYIGADIPKVAFTPNSEEDVEKLIRGASLAHEKIGDLIAISMGELGQKTRKEGDSIGSCINFVKPVGSGYDENSNTGQMEIE</sequence>
<reference evidence="5 6" key="1">
    <citation type="submission" date="2020-10" db="EMBL/GenBank/DDBJ databases">
        <title>ChiBAC.</title>
        <authorList>
            <person name="Zenner C."/>
            <person name="Hitch T.C.A."/>
            <person name="Clavel T."/>
        </authorList>
    </citation>
    <scope>NUCLEOTIDE SEQUENCE [LARGE SCALE GENOMIC DNA]</scope>
    <source>
        <strain evidence="5 6">DSM 108706</strain>
    </source>
</reference>